<dbReference type="STRING" id="1291518.A0A0D9NWI9"/>
<dbReference type="Proteomes" id="UP000054544">
    <property type="component" value="Unassembled WGS sequence"/>
</dbReference>
<dbReference type="EMBL" id="KE384735">
    <property type="protein sequence ID" value="KJK78211.1"/>
    <property type="molecule type" value="Genomic_DNA"/>
</dbReference>
<gene>
    <name evidence="2" type="ORF">H634G_06384</name>
</gene>
<feature type="compositionally biased region" description="Low complexity" evidence="1">
    <location>
        <begin position="242"/>
        <end position="257"/>
    </location>
</feature>
<accession>A0A0D9NWI9</accession>
<organism evidence="2 3">
    <name type="scientific">Metarhizium anisopliae BRIP 53293</name>
    <dbReference type="NCBI Taxonomy" id="1291518"/>
    <lineage>
        <taxon>Eukaryota</taxon>
        <taxon>Fungi</taxon>
        <taxon>Dikarya</taxon>
        <taxon>Ascomycota</taxon>
        <taxon>Pezizomycotina</taxon>
        <taxon>Sordariomycetes</taxon>
        <taxon>Hypocreomycetidae</taxon>
        <taxon>Hypocreales</taxon>
        <taxon>Clavicipitaceae</taxon>
        <taxon>Metarhizium</taxon>
    </lineage>
</organism>
<proteinExistence type="predicted"/>
<dbReference type="AlphaFoldDB" id="A0A0D9NWI9"/>
<dbReference type="PRINTS" id="PR01345">
    <property type="entry name" value="CERVTRCPTASE"/>
</dbReference>
<protein>
    <submittedName>
        <fullName evidence="2">Uncharacterized protein</fullName>
    </submittedName>
</protein>
<evidence type="ECO:0000256" key="1">
    <source>
        <dbReference type="SAM" id="MobiDB-lite"/>
    </source>
</evidence>
<evidence type="ECO:0000313" key="3">
    <source>
        <dbReference type="Proteomes" id="UP000054544"/>
    </source>
</evidence>
<feature type="region of interest" description="Disordered" evidence="1">
    <location>
        <begin position="228"/>
        <end position="257"/>
    </location>
</feature>
<evidence type="ECO:0000313" key="2">
    <source>
        <dbReference type="EMBL" id="KJK78211.1"/>
    </source>
</evidence>
<reference evidence="3" key="1">
    <citation type="journal article" date="2014" name="BMC Genomics">
        <title>The genome sequence of the biocontrol fungus Metarhizium anisopliae and comparative genomics of Metarhizium species.</title>
        <authorList>
            <person name="Pattemore J.A."/>
            <person name="Hane J.K."/>
            <person name="Williams A.H."/>
            <person name="Wilson B.A."/>
            <person name="Stodart B.J."/>
            <person name="Ash G.J."/>
        </authorList>
    </citation>
    <scope>NUCLEOTIDE SEQUENCE [LARGE SCALE GENOMIC DNA]</scope>
    <source>
        <strain evidence="3">BRIP 53293</strain>
    </source>
</reference>
<name>A0A0D9NWI9_METAN</name>
<keyword evidence="3" id="KW-1185">Reference proteome</keyword>
<sequence>MAFVIKGQTVRPKETAKVLGVVLDTGLRYKQHIAEAAAKGLFAAMQLKRLRGLSPRVARQLFTAAVAPAMDYASNVWSHACGEKKETLWLNQAQAIGAQAVTGAFRSVATAVAEAEAGIAPVLERHAKTAAKNWVNLPTLPREHPLARLNMRICRRFTSPMQKMAELCKEVAGQRLEVIQEFAMEPWGAPHPCSLLCRSRQGDTTGQEGARRGRLDELFRERRNCRHGGLRGVRDGKGQEGRAGPLLGHPGAAGRKT</sequence>